<evidence type="ECO:0000313" key="7">
    <source>
        <dbReference type="Proteomes" id="UP000030669"/>
    </source>
</evidence>
<dbReference type="SUPFAM" id="SSF81321">
    <property type="entry name" value="Family A G protein-coupled receptor-like"/>
    <property type="match status" value="1"/>
</dbReference>
<gene>
    <name evidence="6" type="ORF">GLOTRDRAFT_26028</name>
</gene>
<feature type="transmembrane region" description="Helical" evidence="5">
    <location>
        <begin position="85"/>
        <end position="108"/>
    </location>
</feature>
<evidence type="ECO:0000256" key="3">
    <source>
        <dbReference type="ARBA" id="ARBA00022989"/>
    </source>
</evidence>
<dbReference type="eggNOG" id="ENOG502SHFR">
    <property type="taxonomic scope" value="Eukaryota"/>
</dbReference>
<sequence length="258" mass="29499">RNWQLVQKPVDLYVLCLFVCDLIQAVGGMINAKWVTEGKVYTGGFCTFQGAIQQIGETGVALFTLVITLQTFWGVWWSKGSHDALVSYLVTGSIFLFIVLFVGISVGIHTHPSSKYYDLPTPYWCWIGGAYGKERIAGEYFWMWLTMSASISLYVPLYFLYRRNITVDEKVWWKFDVHRRKRDGDDTAPDAHPLVMLAYPAVYCLTVLPTCIARWVQFYRENHDSTVATPSAATFFTEFLYRSSGLVNIILYLSTRGE</sequence>
<keyword evidence="3 5" id="KW-1133">Transmembrane helix</keyword>
<evidence type="ECO:0000256" key="1">
    <source>
        <dbReference type="ARBA" id="ARBA00004141"/>
    </source>
</evidence>
<feature type="non-terminal residue" evidence="6">
    <location>
        <position position="1"/>
    </location>
</feature>
<feature type="transmembrane region" description="Helical" evidence="5">
    <location>
        <begin position="141"/>
        <end position="161"/>
    </location>
</feature>
<keyword evidence="2 5" id="KW-0812">Transmembrane</keyword>
<dbReference type="HOGENOM" id="CLU_027149_0_1_1"/>
<dbReference type="PANTHER" id="PTHR23112">
    <property type="entry name" value="G PROTEIN-COUPLED RECEPTOR 157-RELATED"/>
    <property type="match status" value="1"/>
</dbReference>
<dbReference type="AlphaFoldDB" id="S7RQU9"/>
<dbReference type="Gene3D" id="1.20.1070.10">
    <property type="entry name" value="Rhodopsin 7-helix transmembrane proteins"/>
    <property type="match status" value="1"/>
</dbReference>
<evidence type="ECO:0000313" key="6">
    <source>
        <dbReference type="EMBL" id="EPQ56950.1"/>
    </source>
</evidence>
<dbReference type="GO" id="GO:0004930">
    <property type="term" value="F:G protein-coupled receptor activity"/>
    <property type="evidence" value="ECO:0007669"/>
    <property type="project" value="TreeGrafter"/>
</dbReference>
<evidence type="ECO:0000256" key="4">
    <source>
        <dbReference type="ARBA" id="ARBA00023136"/>
    </source>
</evidence>
<dbReference type="STRING" id="670483.S7RQU9"/>
<dbReference type="EMBL" id="KB469299">
    <property type="protein sequence ID" value="EPQ56950.1"/>
    <property type="molecule type" value="Genomic_DNA"/>
</dbReference>
<organism evidence="6 7">
    <name type="scientific">Gloeophyllum trabeum (strain ATCC 11539 / FP-39264 / Madison 617)</name>
    <name type="common">Brown rot fungus</name>
    <dbReference type="NCBI Taxonomy" id="670483"/>
    <lineage>
        <taxon>Eukaryota</taxon>
        <taxon>Fungi</taxon>
        <taxon>Dikarya</taxon>
        <taxon>Basidiomycota</taxon>
        <taxon>Agaricomycotina</taxon>
        <taxon>Agaricomycetes</taxon>
        <taxon>Gloeophyllales</taxon>
        <taxon>Gloeophyllaceae</taxon>
        <taxon>Gloeophyllum</taxon>
    </lineage>
</organism>
<dbReference type="OrthoDB" id="100006at2759"/>
<dbReference type="RefSeq" id="XP_007863880.1">
    <property type="nucleotide sequence ID" value="XM_007865689.1"/>
</dbReference>
<proteinExistence type="predicted"/>
<comment type="subcellular location">
    <subcellularLocation>
        <location evidence="1">Membrane</location>
        <topology evidence="1">Multi-pass membrane protein</topology>
    </subcellularLocation>
</comment>
<dbReference type="PANTHER" id="PTHR23112:SF37">
    <property type="entry name" value="G PROTEIN-COUPLED RECEPTOR GPR1"/>
    <property type="match status" value="1"/>
</dbReference>
<dbReference type="GeneID" id="19305180"/>
<dbReference type="GO" id="GO:0005886">
    <property type="term" value="C:plasma membrane"/>
    <property type="evidence" value="ECO:0007669"/>
    <property type="project" value="TreeGrafter"/>
</dbReference>
<dbReference type="GO" id="GO:0007189">
    <property type="term" value="P:adenylate cyclase-activating G protein-coupled receptor signaling pathway"/>
    <property type="evidence" value="ECO:0007669"/>
    <property type="project" value="TreeGrafter"/>
</dbReference>
<feature type="transmembrane region" description="Helical" evidence="5">
    <location>
        <begin position="12"/>
        <end position="32"/>
    </location>
</feature>
<feature type="transmembrane region" description="Helical" evidence="5">
    <location>
        <begin position="52"/>
        <end position="73"/>
    </location>
</feature>
<keyword evidence="7" id="KW-1185">Reference proteome</keyword>
<protein>
    <submittedName>
        <fullName evidence="6">Uncharacterized protein</fullName>
    </submittedName>
</protein>
<name>S7RQU9_GLOTA</name>
<reference evidence="6 7" key="1">
    <citation type="journal article" date="2012" name="Science">
        <title>The Paleozoic origin of enzymatic lignin decomposition reconstructed from 31 fungal genomes.</title>
        <authorList>
            <person name="Floudas D."/>
            <person name="Binder M."/>
            <person name="Riley R."/>
            <person name="Barry K."/>
            <person name="Blanchette R.A."/>
            <person name="Henrissat B."/>
            <person name="Martinez A.T."/>
            <person name="Otillar R."/>
            <person name="Spatafora J.W."/>
            <person name="Yadav J.S."/>
            <person name="Aerts A."/>
            <person name="Benoit I."/>
            <person name="Boyd A."/>
            <person name="Carlson A."/>
            <person name="Copeland A."/>
            <person name="Coutinho P.M."/>
            <person name="de Vries R.P."/>
            <person name="Ferreira P."/>
            <person name="Findley K."/>
            <person name="Foster B."/>
            <person name="Gaskell J."/>
            <person name="Glotzer D."/>
            <person name="Gorecki P."/>
            <person name="Heitman J."/>
            <person name="Hesse C."/>
            <person name="Hori C."/>
            <person name="Igarashi K."/>
            <person name="Jurgens J.A."/>
            <person name="Kallen N."/>
            <person name="Kersten P."/>
            <person name="Kohler A."/>
            <person name="Kuees U."/>
            <person name="Kumar T.K.A."/>
            <person name="Kuo A."/>
            <person name="LaButti K."/>
            <person name="Larrondo L.F."/>
            <person name="Lindquist E."/>
            <person name="Ling A."/>
            <person name="Lombard V."/>
            <person name="Lucas S."/>
            <person name="Lundell T."/>
            <person name="Martin R."/>
            <person name="McLaughlin D.J."/>
            <person name="Morgenstern I."/>
            <person name="Morin E."/>
            <person name="Murat C."/>
            <person name="Nagy L.G."/>
            <person name="Nolan M."/>
            <person name="Ohm R.A."/>
            <person name="Patyshakuliyeva A."/>
            <person name="Rokas A."/>
            <person name="Ruiz-Duenas F.J."/>
            <person name="Sabat G."/>
            <person name="Salamov A."/>
            <person name="Samejima M."/>
            <person name="Schmutz J."/>
            <person name="Slot J.C."/>
            <person name="St John F."/>
            <person name="Stenlid J."/>
            <person name="Sun H."/>
            <person name="Sun S."/>
            <person name="Syed K."/>
            <person name="Tsang A."/>
            <person name="Wiebenga A."/>
            <person name="Young D."/>
            <person name="Pisabarro A."/>
            <person name="Eastwood D.C."/>
            <person name="Martin F."/>
            <person name="Cullen D."/>
            <person name="Grigoriev I.V."/>
            <person name="Hibbett D.S."/>
        </authorList>
    </citation>
    <scope>NUCLEOTIDE SEQUENCE [LARGE SCALE GENOMIC DNA]</scope>
    <source>
        <strain evidence="6 7">ATCC 11539</strain>
    </source>
</reference>
<dbReference type="KEGG" id="gtr:GLOTRDRAFT_26028"/>
<evidence type="ECO:0000256" key="5">
    <source>
        <dbReference type="SAM" id="Phobius"/>
    </source>
</evidence>
<evidence type="ECO:0000256" key="2">
    <source>
        <dbReference type="ARBA" id="ARBA00022692"/>
    </source>
</evidence>
<accession>S7RQU9</accession>
<keyword evidence="4 5" id="KW-0472">Membrane</keyword>
<dbReference type="Proteomes" id="UP000030669">
    <property type="component" value="Unassembled WGS sequence"/>
</dbReference>
<feature type="non-terminal residue" evidence="6">
    <location>
        <position position="258"/>
    </location>
</feature>
<dbReference type="OMA" id="WIFIALN"/>